<dbReference type="Pfam" id="PF02518">
    <property type="entry name" value="HATPase_c"/>
    <property type="match status" value="1"/>
</dbReference>
<dbReference type="CDD" id="cd16922">
    <property type="entry name" value="HATPase_EvgS-ArcB-TorS-like"/>
    <property type="match status" value="1"/>
</dbReference>
<comment type="caution">
    <text evidence="11">The sequence shown here is derived from an EMBL/GenBank/DDBJ whole genome shotgun (WGS) entry which is preliminary data.</text>
</comment>
<evidence type="ECO:0000256" key="2">
    <source>
        <dbReference type="ARBA" id="ARBA00012438"/>
    </source>
</evidence>
<dbReference type="GO" id="GO:0009927">
    <property type="term" value="F:histidine phosphotransfer kinase activity"/>
    <property type="evidence" value="ECO:0007669"/>
    <property type="project" value="TreeGrafter"/>
</dbReference>
<dbReference type="Gene3D" id="1.10.287.130">
    <property type="match status" value="1"/>
</dbReference>
<feature type="transmembrane region" description="Helical" evidence="8">
    <location>
        <begin position="107"/>
        <end position="130"/>
    </location>
</feature>
<feature type="domain" description="Response regulatory" evidence="10">
    <location>
        <begin position="916"/>
        <end position="1031"/>
    </location>
</feature>
<dbReference type="PROSITE" id="PS50110">
    <property type="entry name" value="RESPONSE_REGULATORY"/>
    <property type="match status" value="1"/>
</dbReference>
<evidence type="ECO:0000256" key="4">
    <source>
        <dbReference type="ARBA" id="ARBA00022679"/>
    </source>
</evidence>
<feature type="transmembrane region" description="Helical" evidence="8">
    <location>
        <begin position="360"/>
        <end position="379"/>
    </location>
</feature>
<dbReference type="SMART" id="SM00388">
    <property type="entry name" value="HisKA"/>
    <property type="match status" value="1"/>
</dbReference>
<comment type="catalytic activity">
    <reaction evidence="1">
        <text>ATP + protein L-histidine = ADP + protein N-phospho-L-histidine.</text>
        <dbReference type="EC" id="2.7.13.3"/>
    </reaction>
</comment>
<dbReference type="PANTHER" id="PTHR43047">
    <property type="entry name" value="TWO-COMPONENT HISTIDINE PROTEIN KINASE"/>
    <property type="match status" value="1"/>
</dbReference>
<dbReference type="InterPro" id="IPR004358">
    <property type="entry name" value="Sig_transdc_His_kin-like_C"/>
</dbReference>
<dbReference type="PROSITE" id="PS50109">
    <property type="entry name" value="HIS_KIN"/>
    <property type="match status" value="1"/>
</dbReference>
<feature type="transmembrane region" description="Helical" evidence="8">
    <location>
        <begin position="73"/>
        <end position="95"/>
    </location>
</feature>
<keyword evidence="8" id="KW-0472">Membrane</keyword>
<dbReference type="GO" id="GO:0000155">
    <property type="term" value="F:phosphorelay sensor kinase activity"/>
    <property type="evidence" value="ECO:0007669"/>
    <property type="project" value="InterPro"/>
</dbReference>
<dbReference type="RefSeq" id="WP_127690739.1">
    <property type="nucleotide sequence ID" value="NZ_RZUL01000003.1"/>
</dbReference>
<accession>A0A437J6G7</accession>
<evidence type="ECO:0000256" key="8">
    <source>
        <dbReference type="SAM" id="Phobius"/>
    </source>
</evidence>
<evidence type="ECO:0000313" key="12">
    <source>
        <dbReference type="Proteomes" id="UP000282977"/>
    </source>
</evidence>
<dbReference type="InterPro" id="IPR001789">
    <property type="entry name" value="Sig_transdc_resp-reg_receiver"/>
</dbReference>
<dbReference type="PANTHER" id="PTHR43047:SF72">
    <property type="entry name" value="OSMOSENSING HISTIDINE PROTEIN KINASE SLN1"/>
    <property type="match status" value="1"/>
</dbReference>
<feature type="transmembrane region" description="Helical" evidence="8">
    <location>
        <begin position="150"/>
        <end position="168"/>
    </location>
</feature>
<feature type="transmembrane region" description="Helical" evidence="8">
    <location>
        <begin position="385"/>
        <end position="406"/>
    </location>
</feature>
<proteinExistence type="predicted"/>
<dbReference type="Proteomes" id="UP000282977">
    <property type="component" value="Unassembled WGS sequence"/>
</dbReference>
<evidence type="ECO:0000256" key="1">
    <source>
        <dbReference type="ARBA" id="ARBA00000085"/>
    </source>
</evidence>
<dbReference type="FunFam" id="3.30.565.10:FF:000010">
    <property type="entry name" value="Sensor histidine kinase RcsC"/>
    <property type="match status" value="1"/>
</dbReference>
<dbReference type="AlphaFoldDB" id="A0A437J6G7"/>
<feature type="transmembrane region" description="Helical" evidence="8">
    <location>
        <begin position="601"/>
        <end position="626"/>
    </location>
</feature>
<dbReference type="SMART" id="SM00387">
    <property type="entry name" value="HATPase_c"/>
    <property type="match status" value="1"/>
</dbReference>
<organism evidence="11 12">
    <name type="scientific">Sphingobium algorifonticola</name>
    <dbReference type="NCBI Taxonomy" id="2008318"/>
    <lineage>
        <taxon>Bacteria</taxon>
        <taxon>Pseudomonadati</taxon>
        <taxon>Pseudomonadota</taxon>
        <taxon>Alphaproteobacteria</taxon>
        <taxon>Sphingomonadales</taxon>
        <taxon>Sphingomonadaceae</taxon>
        <taxon>Sphingobium</taxon>
    </lineage>
</organism>
<evidence type="ECO:0000256" key="7">
    <source>
        <dbReference type="PROSITE-ProRule" id="PRU00169"/>
    </source>
</evidence>
<keyword evidence="6" id="KW-0902">Two-component regulatory system</keyword>
<feature type="transmembrane region" description="Helical" evidence="8">
    <location>
        <begin position="565"/>
        <end position="589"/>
    </location>
</feature>
<dbReference type="Pfam" id="PF00512">
    <property type="entry name" value="HisKA"/>
    <property type="match status" value="1"/>
</dbReference>
<evidence type="ECO:0000256" key="5">
    <source>
        <dbReference type="ARBA" id="ARBA00022777"/>
    </source>
</evidence>
<feature type="transmembrane region" description="Helical" evidence="8">
    <location>
        <begin position="46"/>
        <end position="67"/>
    </location>
</feature>
<protein>
    <recommendedName>
        <fullName evidence="2">histidine kinase</fullName>
        <ecNumber evidence="2">2.7.13.3</ecNumber>
    </recommendedName>
</protein>
<keyword evidence="8" id="KW-0812">Transmembrane</keyword>
<dbReference type="SUPFAM" id="SSF47384">
    <property type="entry name" value="Homodimeric domain of signal transducing histidine kinase"/>
    <property type="match status" value="1"/>
</dbReference>
<feature type="transmembrane region" description="Helical" evidence="8">
    <location>
        <begin position="456"/>
        <end position="476"/>
    </location>
</feature>
<feature type="transmembrane region" description="Helical" evidence="8">
    <location>
        <begin position="258"/>
        <end position="279"/>
    </location>
</feature>
<dbReference type="EMBL" id="RZUL01000003">
    <property type="protein sequence ID" value="RVT40740.1"/>
    <property type="molecule type" value="Genomic_DNA"/>
</dbReference>
<dbReference type="InterPro" id="IPR003594">
    <property type="entry name" value="HATPase_dom"/>
</dbReference>
<dbReference type="InterPro" id="IPR003661">
    <property type="entry name" value="HisK_dim/P_dom"/>
</dbReference>
<dbReference type="PRINTS" id="PR00344">
    <property type="entry name" value="BCTRLSENSOR"/>
</dbReference>
<evidence type="ECO:0000259" key="9">
    <source>
        <dbReference type="PROSITE" id="PS50109"/>
    </source>
</evidence>
<dbReference type="SUPFAM" id="SSF52172">
    <property type="entry name" value="CheY-like"/>
    <property type="match status" value="1"/>
</dbReference>
<gene>
    <name evidence="11" type="ORF">ENE74_09655</name>
</gene>
<dbReference type="EC" id="2.7.13.3" evidence="2"/>
<feature type="domain" description="Histidine kinase" evidence="9">
    <location>
        <begin position="678"/>
        <end position="893"/>
    </location>
</feature>
<dbReference type="Pfam" id="PF00072">
    <property type="entry name" value="Response_reg"/>
    <property type="match status" value="1"/>
</dbReference>
<keyword evidence="8" id="KW-1133">Transmembrane helix</keyword>
<keyword evidence="4" id="KW-0808">Transferase</keyword>
<sequence length="1121" mass="120850">MTTPDYVLREKRLYNKWVASETLEDYALRYTADSARRWSAAQVANTAIGAMAFLACEAIGASITLAYGFANSVAAIAAAVVVMFVIGLPIAYHAAKHGLDIDLLTRGAGFGYLGSTITSLIYASFTFLLFSVEAMIMAVALGAMTGLPMSITYLVSALMVIPIALYGMRAITRFQGLTQAIWIVLQAAPIVYILWLGEPALAQWRQFTGQFGASDGSVTLLYFGFAFSTLLSLLPQIGEQADYLRFLPAASHVGRGRWWTAVVVSGPGWTVIAGIKLLLGSYLAHYLLNSAATIDQAASPTDMFRAIFAEMSGSPSVALILTGVFVIVCQLKINVTNAYAGSIAWSNFFARLTHSHPGRVVWLLFNVLLALLLMEIGIFDAIGAILMLYATAAAGWIGALAADLMISKPLRLSPAGIEFKRAHLYDINPVGVGAMGISLAASAVAYFGLFGPVAQAFSPAIGLAVAFIGAPAIALVTRGRHYIARTSQLPEGEPALVCVICENRFQRVDMAHCPMYAALICSLCCTLEARCHDRCKDKSRATQQIAQWMENALPRPIARHVHTPVGHFIVVFGVILAANAIVIGGIYWQFARQSPEIATRIADILVGVFVVFSLFGGVIAWVIVLAHQSRRAAMRESEHHVQKLVEEVAAHDVTGAALQTAKDVAEAANAAKSRYLVSVSHEIRSPLNSIYGYAQLMERGNDVAPIEASKVIRRSAEHLTNLVEGLLDISQVESGILRISNDTVRLRSFLDQIANMFRPQAQSKGITFTYERPDTLPEFVRTDQKRLRQILINVLSNAIKFTHAGDVRFTVSYRSQMATITIADSGVGIAREDMDRIFEPFERGNNPHANSQQGIGLGLSITHALVRIMGGEITVESTPGIGTTFTIRLMLGEVAGTVGDTAAVDAITGYEGPTRSILLIDDDPAQIAVLTSLLTPLGFAVDSALDGDSGLALAATTMPDLVLLDISMPGKSGWEVARILRQRHDRALRIVMVSADAHEFKRGGDGAAAHDMFLMKPVELTALLDTVAMQLDLRWIGDAQSPPETAVDAYSATLPDLPPAAMPYLARIAHHVRIGHVRGIEGEIRALEAAVPEAHRLASHLLACLDRFDLNGLAAAIRTSQ</sequence>
<dbReference type="CDD" id="cd00156">
    <property type="entry name" value="REC"/>
    <property type="match status" value="1"/>
</dbReference>
<dbReference type="InterPro" id="IPR011006">
    <property type="entry name" value="CheY-like_superfamily"/>
</dbReference>
<evidence type="ECO:0000256" key="6">
    <source>
        <dbReference type="ARBA" id="ARBA00023012"/>
    </source>
</evidence>
<feature type="transmembrane region" description="Helical" evidence="8">
    <location>
        <begin position="180"/>
        <end position="197"/>
    </location>
</feature>
<feature type="modified residue" description="4-aspartylphosphate" evidence="7">
    <location>
        <position position="965"/>
    </location>
</feature>
<dbReference type="InterPro" id="IPR036097">
    <property type="entry name" value="HisK_dim/P_sf"/>
</dbReference>
<dbReference type="InterPro" id="IPR036890">
    <property type="entry name" value="HATPase_C_sf"/>
</dbReference>
<dbReference type="Gene3D" id="3.40.50.2300">
    <property type="match status" value="1"/>
</dbReference>
<evidence type="ECO:0000259" key="10">
    <source>
        <dbReference type="PROSITE" id="PS50110"/>
    </source>
</evidence>
<dbReference type="OrthoDB" id="9801651at2"/>
<dbReference type="CDD" id="cd00082">
    <property type="entry name" value="HisKA"/>
    <property type="match status" value="1"/>
</dbReference>
<dbReference type="Gene3D" id="3.30.565.10">
    <property type="entry name" value="Histidine kinase-like ATPase, C-terminal domain"/>
    <property type="match status" value="1"/>
</dbReference>
<feature type="transmembrane region" description="Helical" evidence="8">
    <location>
        <begin position="317"/>
        <end position="340"/>
    </location>
</feature>
<keyword evidence="5" id="KW-0418">Kinase</keyword>
<reference evidence="11 12" key="1">
    <citation type="submission" date="2019-01" db="EMBL/GenBank/DDBJ databases">
        <authorList>
            <person name="Chen W.-M."/>
        </authorList>
    </citation>
    <scope>NUCLEOTIDE SEQUENCE [LARGE SCALE GENOMIC DNA]</scope>
    <source>
        <strain evidence="11 12">TLA-22</strain>
    </source>
</reference>
<evidence type="ECO:0000256" key="3">
    <source>
        <dbReference type="ARBA" id="ARBA00022553"/>
    </source>
</evidence>
<name>A0A437J6G7_9SPHN</name>
<dbReference type="SMART" id="SM00448">
    <property type="entry name" value="REC"/>
    <property type="match status" value="1"/>
</dbReference>
<dbReference type="SUPFAM" id="SSF55874">
    <property type="entry name" value="ATPase domain of HSP90 chaperone/DNA topoisomerase II/histidine kinase"/>
    <property type="match status" value="1"/>
</dbReference>
<keyword evidence="12" id="KW-1185">Reference proteome</keyword>
<keyword evidence="3 7" id="KW-0597">Phosphoprotein</keyword>
<dbReference type="GO" id="GO:0005886">
    <property type="term" value="C:plasma membrane"/>
    <property type="evidence" value="ECO:0007669"/>
    <property type="project" value="TreeGrafter"/>
</dbReference>
<feature type="transmembrane region" description="Helical" evidence="8">
    <location>
        <begin position="427"/>
        <end position="450"/>
    </location>
</feature>
<dbReference type="InterPro" id="IPR005467">
    <property type="entry name" value="His_kinase_dom"/>
</dbReference>
<feature type="transmembrane region" description="Helical" evidence="8">
    <location>
        <begin position="217"/>
        <end position="237"/>
    </location>
</feature>
<dbReference type="Gene3D" id="1.10.4160.10">
    <property type="entry name" value="Hydantoin permease"/>
    <property type="match status" value="1"/>
</dbReference>
<evidence type="ECO:0000313" key="11">
    <source>
        <dbReference type="EMBL" id="RVT40740.1"/>
    </source>
</evidence>